<evidence type="ECO:0000256" key="8">
    <source>
        <dbReference type="ARBA" id="ARBA00023224"/>
    </source>
</evidence>
<dbReference type="PANTHER" id="PTHR24229:SF40">
    <property type="entry name" value="ALLATOSTATIN C RECEPTOR 1-RELATED"/>
    <property type="match status" value="1"/>
</dbReference>
<reference evidence="12" key="1">
    <citation type="submission" date="2018-09" db="EMBL/GenBank/DDBJ databases">
        <authorList>
            <person name="Nielsen S.K.D."/>
            <person name="Koch T.L."/>
            <person name="Hauser F."/>
            <person name="Garm A."/>
            <person name="Grimmelikhuijzen C.J.P."/>
        </authorList>
    </citation>
    <scope>NUCLEOTIDE SEQUENCE</scope>
</reference>
<keyword evidence="7 9" id="KW-0675">Receptor</keyword>
<dbReference type="GO" id="GO:0043005">
    <property type="term" value="C:neuron projection"/>
    <property type="evidence" value="ECO:0007669"/>
    <property type="project" value="TreeGrafter"/>
</dbReference>
<comment type="similarity">
    <text evidence="9">Belongs to the G-protein coupled receptor 1 family.</text>
</comment>
<dbReference type="PROSITE" id="PS50262">
    <property type="entry name" value="G_PROTEIN_RECEP_F1_2"/>
    <property type="match status" value="1"/>
</dbReference>
<keyword evidence="6 10" id="KW-0472">Membrane</keyword>
<dbReference type="Pfam" id="PF00001">
    <property type="entry name" value="7tm_1"/>
    <property type="match status" value="1"/>
</dbReference>
<dbReference type="GO" id="GO:0005886">
    <property type="term" value="C:plasma membrane"/>
    <property type="evidence" value="ECO:0007669"/>
    <property type="project" value="UniProtKB-SubCell"/>
</dbReference>
<keyword evidence="12" id="KW-0527">Neuropeptide</keyword>
<feature type="domain" description="G-protein coupled receptors family 1 profile" evidence="11">
    <location>
        <begin position="56"/>
        <end position="317"/>
    </location>
</feature>
<comment type="subcellular location">
    <subcellularLocation>
        <location evidence="1">Cell membrane</location>
        <topology evidence="1">Multi-pass membrane protein</topology>
    </subcellularLocation>
</comment>
<feature type="transmembrane region" description="Helical" evidence="10">
    <location>
        <begin position="38"/>
        <end position="64"/>
    </location>
</feature>
<dbReference type="GO" id="GO:0004930">
    <property type="term" value="F:G protein-coupled receptor activity"/>
    <property type="evidence" value="ECO:0007669"/>
    <property type="project" value="UniProtKB-KW"/>
</dbReference>
<dbReference type="GO" id="GO:0007218">
    <property type="term" value="P:neuropeptide signaling pathway"/>
    <property type="evidence" value="ECO:0007669"/>
    <property type="project" value="UniProtKB-KW"/>
</dbReference>
<reference evidence="12" key="2">
    <citation type="journal article" date="2019" name="BMC Genomics">
        <title>De novo transcriptome assembly of the cubomedusa Tripedalia cystophora, including the analysis of a set of genes involved in peptidergic neurotransmission.</title>
        <authorList>
            <person name="Nielsen S.K."/>
            <person name="Koch T.L."/>
            <person name="Hauser F."/>
            <person name="Garm A."/>
            <person name="Grimmelikhuijzen C.J."/>
        </authorList>
    </citation>
    <scope>NUCLEOTIDE SEQUENCE</scope>
</reference>
<evidence type="ECO:0000256" key="7">
    <source>
        <dbReference type="ARBA" id="ARBA00023170"/>
    </source>
</evidence>
<evidence type="ECO:0000256" key="2">
    <source>
        <dbReference type="ARBA" id="ARBA00022475"/>
    </source>
</evidence>
<dbReference type="InterPro" id="IPR000276">
    <property type="entry name" value="GPCR_Rhodpsn"/>
</dbReference>
<evidence type="ECO:0000259" key="11">
    <source>
        <dbReference type="PROSITE" id="PS50262"/>
    </source>
</evidence>
<name>A0A481ZMS4_TRICY</name>
<dbReference type="CDD" id="cd00637">
    <property type="entry name" value="7tm_classA_rhodopsin-like"/>
    <property type="match status" value="1"/>
</dbReference>
<dbReference type="GO" id="GO:0042923">
    <property type="term" value="F:neuropeptide binding"/>
    <property type="evidence" value="ECO:0007669"/>
    <property type="project" value="TreeGrafter"/>
</dbReference>
<evidence type="ECO:0000256" key="1">
    <source>
        <dbReference type="ARBA" id="ARBA00004651"/>
    </source>
</evidence>
<dbReference type="Gene3D" id="1.20.1070.10">
    <property type="entry name" value="Rhodopsin 7-helix transmembrane proteins"/>
    <property type="match status" value="1"/>
</dbReference>
<feature type="transmembrane region" description="Helical" evidence="10">
    <location>
        <begin position="298"/>
        <end position="319"/>
    </location>
</feature>
<keyword evidence="3 9" id="KW-0812">Transmembrane</keyword>
<dbReference type="SUPFAM" id="SSF81321">
    <property type="entry name" value="Family A G protein-coupled receptor-like"/>
    <property type="match status" value="1"/>
</dbReference>
<keyword evidence="5 9" id="KW-0297">G-protein coupled receptor</keyword>
<dbReference type="EMBL" id="MH835313">
    <property type="protein sequence ID" value="QBL02599.1"/>
    <property type="molecule type" value="mRNA"/>
</dbReference>
<protein>
    <submittedName>
        <fullName evidence="12">Neuropeptide-like GPCR</fullName>
    </submittedName>
</protein>
<dbReference type="PROSITE" id="PS00237">
    <property type="entry name" value="G_PROTEIN_RECEP_F1_1"/>
    <property type="match status" value="1"/>
</dbReference>
<keyword evidence="8 9" id="KW-0807">Transducer</keyword>
<dbReference type="InterPro" id="IPR017452">
    <property type="entry name" value="GPCR_Rhodpsn_7TM"/>
</dbReference>
<feature type="transmembrane region" description="Helical" evidence="10">
    <location>
        <begin position="122"/>
        <end position="144"/>
    </location>
</feature>
<sequence>MKPTLTSQDFLDFQNSSNNECLSSADPRALGSGYSRKIHFTVVGCHAFIITVSLILNGAICHVYRKGTVRKATFNALLVNLAVADIVTSLGMIPFIAVTPIMLRHLNQEVADVMCTVTVGQLIFWIGNATSIMTLCVISVNRYIVINHSMTAWDRLIKRSDIKKIMIAIPWIFGITLPLPNLPTRKFEWCSTLCSRQWPPYINGGAYSIATVFLGYVVPIGIMIYTLCASIHRLWFRPISEDWGIAVVRARKRVVVVLCTLIGVFVCWWTPFAVYWLLSTTTHVFPDGDAGYYPRTKVIYIVTMASLVNAAFNPIIYGLKSEDFRKAIKEEFSTSLRSRSPFIRTPLLWDGNAQDSA</sequence>
<dbReference type="PANTHER" id="PTHR24229">
    <property type="entry name" value="NEUROPEPTIDES RECEPTOR"/>
    <property type="match status" value="1"/>
</dbReference>
<evidence type="ECO:0000256" key="9">
    <source>
        <dbReference type="RuleBase" id="RU000688"/>
    </source>
</evidence>
<evidence type="ECO:0000256" key="5">
    <source>
        <dbReference type="ARBA" id="ARBA00023040"/>
    </source>
</evidence>
<accession>A0A481ZMS4</accession>
<feature type="transmembrane region" description="Helical" evidence="10">
    <location>
        <begin position="254"/>
        <end position="278"/>
    </location>
</feature>
<feature type="transmembrane region" description="Helical" evidence="10">
    <location>
        <begin position="204"/>
        <end position="228"/>
    </location>
</feature>
<keyword evidence="2" id="KW-1003">Cell membrane</keyword>
<organism evidence="12">
    <name type="scientific">Tripedalia cystophora</name>
    <name type="common">Mangrove box jellyfish</name>
    <dbReference type="NCBI Taxonomy" id="6141"/>
    <lineage>
        <taxon>Eukaryota</taxon>
        <taxon>Metazoa</taxon>
        <taxon>Cnidaria</taxon>
        <taxon>Cubozoa</taxon>
        <taxon>Carybdeida</taxon>
        <taxon>Tripedaliidae</taxon>
        <taxon>Tripedalia</taxon>
    </lineage>
</organism>
<evidence type="ECO:0000256" key="6">
    <source>
        <dbReference type="ARBA" id="ARBA00023136"/>
    </source>
</evidence>
<feature type="transmembrane region" description="Helical" evidence="10">
    <location>
        <begin position="76"/>
        <end position="102"/>
    </location>
</feature>
<keyword evidence="4 10" id="KW-1133">Transmembrane helix</keyword>
<evidence type="ECO:0000256" key="4">
    <source>
        <dbReference type="ARBA" id="ARBA00022989"/>
    </source>
</evidence>
<feature type="transmembrane region" description="Helical" evidence="10">
    <location>
        <begin position="165"/>
        <end position="184"/>
    </location>
</feature>
<proteinExistence type="evidence at transcript level"/>
<dbReference type="AlphaFoldDB" id="A0A481ZMS4"/>
<evidence type="ECO:0000313" key="12">
    <source>
        <dbReference type="EMBL" id="QBL02599.1"/>
    </source>
</evidence>
<evidence type="ECO:0000256" key="10">
    <source>
        <dbReference type="SAM" id="Phobius"/>
    </source>
</evidence>
<evidence type="ECO:0000256" key="3">
    <source>
        <dbReference type="ARBA" id="ARBA00022692"/>
    </source>
</evidence>
<dbReference type="PRINTS" id="PR00237">
    <property type="entry name" value="GPCRRHODOPSN"/>
</dbReference>